<keyword evidence="1" id="KW-0732">Signal</keyword>
<dbReference type="Proteomes" id="UP001501231">
    <property type="component" value="Unassembled WGS sequence"/>
</dbReference>
<organism evidence="2 3">
    <name type="scientific">Actinomadura vinacea</name>
    <dbReference type="NCBI Taxonomy" id="115336"/>
    <lineage>
        <taxon>Bacteria</taxon>
        <taxon>Bacillati</taxon>
        <taxon>Actinomycetota</taxon>
        <taxon>Actinomycetes</taxon>
        <taxon>Streptosporangiales</taxon>
        <taxon>Thermomonosporaceae</taxon>
        <taxon>Actinomadura</taxon>
    </lineage>
</organism>
<evidence type="ECO:0000313" key="2">
    <source>
        <dbReference type="EMBL" id="GAA2421155.1"/>
    </source>
</evidence>
<evidence type="ECO:0000313" key="3">
    <source>
        <dbReference type="Proteomes" id="UP001501231"/>
    </source>
</evidence>
<evidence type="ECO:0008006" key="4">
    <source>
        <dbReference type="Google" id="ProtNLM"/>
    </source>
</evidence>
<reference evidence="2 3" key="1">
    <citation type="journal article" date="2019" name="Int. J. Syst. Evol. Microbiol.">
        <title>The Global Catalogue of Microorganisms (GCM) 10K type strain sequencing project: providing services to taxonomists for standard genome sequencing and annotation.</title>
        <authorList>
            <consortium name="The Broad Institute Genomics Platform"/>
            <consortium name="The Broad Institute Genome Sequencing Center for Infectious Disease"/>
            <person name="Wu L."/>
            <person name="Ma J."/>
        </authorList>
    </citation>
    <scope>NUCLEOTIDE SEQUENCE [LARGE SCALE GENOMIC DNA]</scope>
    <source>
        <strain evidence="2 3">JCM 3325</strain>
    </source>
</reference>
<dbReference type="PROSITE" id="PS51257">
    <property type="entry name" value="PROKAR_LIPOPROTEIN"/>
    <property type="match status" value="1"/>
</dbReference>
<feature type="chain" id="PRO_5046615809" description="Lipoprotein" evidence="1">
    <location>
        <begin position="24"/>
        <end position="191"/>
    </location>
</feature>
<protein>
    <recommendedName>
        <fullName evidence="4">Lipoprotein</fullName>
    </recommendedName>
</protein>
<accession>A0ABN3J2X7</accession>
<dbReference type="EMBL" id="BAAARW010000012">
    <property type="protein sequence ID" value="GAA2421155.1"/>
    <property type="molecule type" value="Genomic_DNA"/>
</dbReference>
<evidence type="ECO:0000256" key="1">
    <source>
        <dbReference type="SAM" id="SignalP"/>
    </source>
</evidence>
<gene>
    <name evidence="2" type="ORF">GCM10010191_35680</name>
</gene>
<sequence>MVGLPVRGRAAFLLLLPMILGTAGCFSGGGGPAPVPQGFQRYQTDQYSFAYPAGWRRTEDKDERGRPQSRFEGPGLPSGIIDGQIHVAGYGRVGQEFETALSQFRGLAVLNRYRLTANRAIKVAGAVRAHRFEAVYELEAGDGTRVPCRLVGMYVLTERKVLLEFMLRSPAQGTAASRLPEIFDSIRIRET</sequence>
<dbReference type="RefSeq" id="WP_344590098.1">
    <property type="nucleotide sequence ID" value="NZ_BAAARW010000012.1"/>
</dbReference>
<proteinExistence type="predicted"/>
<feature type="signal peptide" evidence="1">
    <location>
        <begin position="1"/>
        <end position="23"/>
    </location>
</feature>
<comment type="caution">
    <text evidence="2">The sequence shown here is derived from an EMBL/GenBank/DDBJ whole genome shotgun (WGS) entry which is preliminary data.</text>
</comment>
<name>A0ABN3J2X7_9ACTN</name>
<keyword evidence="3" id="KW-1185">Reference proteome</keyword>